<keyword evidence="4" id="KW-1185">Reference proteome</keyword>
<proteinExistence type="predicted"/>
<gene>
    <name evidence="3" type="ordered locus">Ethha_2500</name>
</gene>
<dbReference type="InterPro" id="IPR026870">
    <property type="entry name" value="Zinc_ribbon_dom"/>
</dbReference>
<dbReference type="RefSeq" id="WP_013486336.1">
    <property type="nucleotide sequence ID" value="NC_014828.1"/>
</dbReference>
<dbReference type="KEGG" id="eha:Ethha_2500"/>
<evidence type="ECO:0000313" key="3">
    <source>
        <dbReference type="EMBL" id="ADU27993.1"/>
    </source>
</evidence>
<dbReference type="Pfam" id="PF13240">
    <property type="entry name" value="Zn_Ribbon_1"/>
    <property type="match status" value="1"/>
</dbReference>
<dbReference type="AlphaFoldDB" id="E6U5X6"/>
<feature type="domain" description="Zinc-ribbon" evidence="2">
    <location>
        <begin position="4"/>
        <end position="25"/>
    </location>
</feature>
<organism evidence="3 4">
    <name type="scientific">Ethanoligenens harbinense (strain DSM 18485 / JCM 12961 / CGMCC 1.5033 / YUAN-3)</name>
    <dbReference type="NCBI Taxonomy" id="663278"/>
    <lineage>
        <taxon>Bacteria</taxon>
        <taxon>Bacillati</taxon>
        <taxon>Bacillota</taxon>
        <taxon>Clostridia</taxon>
        <taxon>Eubacteriales</taxon>
        <taxon>Oscillospiraceae</taxon>
        <taxon>Ethanoligenens</taxon>
    </lineage>
</organism>
<dbReference type="EMBL" id="CP002400">
    <property type="protein sequence ID" value="ADU27993.1"/>
    <property type="molecule type" value="Genomic_DNA"/>
</dbReference>
<evidence type="ECO:0000259" key="2">
    <source>
        <dbReference type="Pfam" id="PF13240"/>
    </source>
</evidence>
<accession>E6U5X6</accession>
<dbReference type="STRING" id="663278.Ethha_2500"/>
<protein>
    <recommendedName>
        <fullName evidence="2">Zinc-ribbon domain-containing protein</fullName>
    </recommendedName>
</protein>
<keyword evidence="1" id="KW-1133">Transmembrane helix</keyword>
<evidence type="ECO:0000313" key="4">
    <source>
        <dbReference type="Proteomes" id="UP000001551"/>
    </source>
</evidence>
<sequence length="147" mass="15297">MARCTACGTELPADAIACPACGKEVRVCIGSTANPVETELFEARLRSADLPYLKQPHPGGGLLALLNGFSAPGADFFVPAATCTEARRALGYVDDAGASPAGPETTVVRHGSWKTRILGIVIAAVLLALYFGLDALLSFIRHLFGAP</sequence>
<reference evidence="3 4" key="1">
    <citation type="submission" date="2010-12" db="EMBL/GenBank/DDBJ databases">
        <title>Complete sequence of Ethanoligenens harbinense YUAN-3.</title>
        <authorList>
            <person name="Lucas S."/>
            <person name="Copeland A."/>
            <person name="Lapidus A."/>
            <person name="Cheng J.-F."/>
            <person name="Bruce D."/>
            <person name="Goodwin L."/>
            <person name="Pitluck S."/>
            <person name="Chertkov O."/>
            <person name="Misra M."/>
            <person name="Detter J.C."/>
            <person name="Han C."/>
            <person name="Tapia R."/>
            <person name="Land M."/>
            <person name="Hauser L."/>
            <person name="Jeffries C."/>
            <person name="Kyrpides N."/>
            <person name="Ivanova N."/>
            <person name="Mikhailova N."/>
            <person name="Wang A."/>
            <person name="Mouttaki H."/>
            <person name="He Z."/>
            <person name="Zhou J."/>
            <person name="Hemme C.L."/>
            <person name="Woyke T."/>
        </authorList>
    </citation>
    <scope>NUCLEOTIDE SEQUENCE [LARGE SCALE GENOMIC DNA]</scope>
    <source>
        <strain evidence="4">DSM 18485 / JCM 12961 / CGMCC 1.5033 / YUAN-3</strain>
    </source>
</reference>
<evidence type="ECO:0000256" key="1">
    <source>
        <dbReference type="SAM" id="Phobius"/>
    </source>
</evidence>
<keyword evidence="1" id="KW-0472">Membrane</keyword>
<feature type="transmembrane region" description="Helical" evidence="1">
    <location>
        <begin position="117"/>
        <end position="140"/>
    </location>
</feature>
<dbReference type="Proteomes" id="UP000001551">
    <property type="component" value="Chromosome"/>
</dbReference>
<name>E6U5X6_ETHHY</name>
<keyword evidence="1" id="KW-0812">Transmembrane</keyword>
<dbReference type="HOGENOM" id="CLU_1765269_0_0_9"/>